<evidence type="ECO:0000313" key="2">
    <source>
        <dbReference type="EMBL" id="MFD1121401.1"/>
    </source>
</evidence>
<organism evidence="2 3">
    <name type="scientific">Methylophilus flavus</name>
    <dbReference type="NCBI Taxonomy" id="640084"/>
    <lineage>
        <taxon>Bacteria</taxon>
        <taxon>Pseudomonadati</taxon>
        <taxon>Pseudomonadota</taxon>
        <taxon>Betaproteobacteria</taxon>
        <taxon>Nitrosomonadales</taxon>
        <taxon>Methylophilaceae</taxon>
        <taxon>Methylophilus</taxon>
    </lineage>
</organism>
<dbReference type="EMBL" id="JBHTLN010000001">
    <property type="protein sequence ID" value="MFD1121401.1"/>
    <property type="molecule type" value="Genomic_DNA"/>
</dbReference>
<dbReference type="Proteomes" id="UP001597206">
    <property type="component" value="Unassembled WGS sequence"/>
</dbReference>
<dbReference type="RefSeq" id="WP_379030145.1">
    <property type="nucleotide sequence ID" value="NZ_JBHTLN010000001.1"/>
</dbReference>
<keyword evidence="1" id="KW-0732">Signal</keyword>
<sequence length="155" mass="17132">MRRLISALIIISSFLTADLLLAAETAKAPHVAFSSKYRNVDYFFTDRAEAEAIADGANYDFAIREVGWDLISAVGRACSSVRNIQAIFIDRINFKERHSLVVLGVLADLEFLAFNIDSALPNNTLKELISAFEREHVSVIRLAEASSVELLISGK</sequence>
<keyword evidence="3" id="KW-1185">Reference proteome</keyword>
<name>A0ABW3PBK7_9PROT</name>
<protein>
    <submittedName>
        <fullName evidence="2">Uncharacterized protein</fullName>
    </submittedName>
</protein>
<evidence type="ECO:0000256" key="1">
    <source>
        <dbReference type="SAM" id="SignalP"/>
    </source>
</evidence>
<comment type="caution">
    <text evidence="2">The sequence shown here is derived from an EMBL/GenBank/DDBJ whole genome shotgun (WGS) entry which is preliminary data.</text>
</comment>
<reference evidence="3" key="1">
    <citation type="journal article" date="2019" name="Int. J. Syst. Evol. Microbiol.">
        <title>The Global Catalogue of Microorganisms (GCM) 10K type strain sequencing project: providing services to taxonomists for standard genome sequencing and annotation.</title>
        <authorList>
            <consortium name="The Broad Institute Genomics Platform"/>
            <consortium name="The Broad Institute Genome Sequencing Center for Infectious Disease"/>
            <person name="Wu L."/>
            <person name="Ma J."/>
        </authorList>
    </citation>
    <scope>NUCLEOTIDE SEQUENCE [LARGE SCALE GENOMIC DNA]</scope>
    <source>
        <strain evidence="3">CCUG 58411</strain>
    </source>
</reference>
<feature type="chain" id="PRO_5046912050" evidence="1">
    <location>
        <begin position="23"/>
        <end position="155"/>
    </location>
</feature>
<gene>
    <name evidence="2" type="ORF">ACFQ2T_02715</name>
</gene>
<feature type="signal peptide" evidence="1">
    <location>
        <begin position="1"/>
        <end position="22"/>
    </location>
</feature>
<accession>A0ABW3PBK7</accession>
<evidence type="ECO:0000313" key="3">
    <source>
        <dbReference type="Proteomes" id="UP001597206"/>
    </source>
</evidence>
<proteinExistence type="predicted"/>